<evidence type="ECO:0000313" key="2">
    <source>
        <dbReference type="EMBL" id="CAA9306598.1"/>
    </source>
</evidence>
<name>A0A6J4KLD8_9BACT</name>
<sequence length="281" mass="29722">MAVVAMLAISGLGGCRDHAGPTSPGVAGTRGKASAAGMSHGHGRGLEEEGPLGRFAAENPAFGGWFFDGRGDLNVWVVDPRGRGASTRAAAAQAMASVPRDATEKQAYQVRVLPARYSFLQLSDWRDSLSTRFEAYPGLRWTDVDDVRNRVSASVESRRTRAMLRRDAVRMGIPAGALNVMSEPEQCTPDMLECNGDPCLNDPNAPGCGDPCSADPYAFGCEDPCSIDPNSPDCVDDPCVANPSDPACGPAEGSAPDTATYEIAGPSVLPLNTRVFWRTEC</sequence>
<protein>
    <submittedName>
        <fullName evidence="2">Uncharacterized protein</fullName>
    </submittedName>
</protein>
<gene>
    <name evidence="2" type="ORF">AVDCRST_MAG68-865</name>
</gene>
<dbReference type="EMBL" id="CADCTW010000049">
    <property type="protein sequence ID" value="CAA9306598.1"/>
    <property type="molecule type" value="Genomic_DNA"/>
</dbReference>
<proteinExistence type="predicted"/>
<feature type="region of interest" description="Disordered" evidence="1">
    <location>
        <begin position="18"/>
        <end position="50"/>
    </location>
</feature>
<evidence type="ECO:0000256" key="1">
    <source>
        <dbReference type="SAM" id="MobiDB-lite"/>
    </source>
</evidence>
<reference evidence="2" key="1">
    <citation type="submission" date="2020-02" db="EMBL/GenBank/DDBJ databases">
        <authorList>
            <person name="Meier V. D."/>
        </authorList>
    </citation>
    <scope>NUCLEOTIDE SEQUENCE</scope>
    <source>
        <strain evidence="2">AVDCRST_MAG68</strain>
    </source>
</reference>
<organism evidence="2">
    <name type="scientific">uncultured Gemmatimonadota bacterium</name>
    <dbReference type="NCBI Taxonomy" id="203437"/>
    <lineage>
        <taxon>Bacteria</taxon>
        <taxon>Pseudomonadati</taxon>
        <taxon>Gemmatimonadota</taxon>
        <taxon>environmental samples</taxon>
    </lineage>
</organism>
<accession>A0A6J4KLD8</accession>
<dbReference type="AlphaFoldDB" id="A0A6J4KLD8"/>